<evidence type="ECO:0000313" key="1">
    <source>
        <dbReference type="EMBL" id="KAK3288413.1"/>
    </source>
</evidence>
<dbReference type="EMBL" id="LGRX02000490">
    <property type="protein sequence ID" value="KAK3288413.1"/>
    <property type="molecule type" value="Genomic_DNA"/>
</dbReference>
<dbReference type="AlphaFoldDB" id="A0AAE0H1Y5"/>
<reference evidence="1 2" key="1">
    <citation type="journal article" date="2015" name="Genome Biol. Evol.">
        <title>Comparative Genomics of a Bacterivorous Green Alga Reveals Evolutionary Causalities and Consequences of Phago-Mixotrophic Mode of Nutrition.</title>
        <authorList>
            <person name="Burns J.A."/>
            <person name="Paasch A."/>
            <person name="Narechania A."/>
            <person name="Kim E."/>
        </authorList>
    </citation>
    <scope>NUCLEOTIDE SEQUENCE [LARGE SCALE GENOMIC DNA]</scope>
    <source>
        <strain evidence="1 2">PLY_AMNH</strain>
    </source>
</reference>
<proteinExistence type="predicted"/>
<gene>
    <name evidence="1" type="ORF">CYMTET_4111</name>
</gene>
<accession>A0AAE0H1Y5</accession>
<evidence type="ECO:0000313" key="2">
    <source>
        <dbReference type="Proteomes" id="UP001190700"/>
    </source>
</evidence>
<name>A0AAE0H1Y5_9CHLO</name>
<comment type="caution">
    <text evidence="1">The sequence shown here is derived from an EMBL/GenBank/DDBJ whole genome shotgun (WGS) entry which is preliminary data.</text>
</comment>
<sequence>MASIIKPSAFDLDSLVFSQPMKNRQGSNTVYLNYNGKKKVVLQTPKMNAPFGLSEYPTETGPKFSLDASFLTMDEDTKVAELHSLLKSLDDKLVKTACDNSEKWFGKTMKEEVVREFYRPLVKEGKQKKDSEGRYPDTVKFKIRTMGGDVNVEVYDKDRKKTTIDELVAGSKVRCIFELSPVWFVNKNFGITLNLIQLEVSKPEKITGFCFDDDEFEEEYEDIED</sequence>
<dbReference type="InterPro" id="IPR043804">
    <property type="entry name" value="DUF5871"/>
</dbReference>
<protein>
    <submittedName>
        <fullName evidence="1">Uncharacterized protein</fullName>
    </submittedName>
</protein>
<dbReference type="Pfam" id="PF19196">
    <property type="entry name" value="DUF5871"/>
    <property type="match status" value="1"/>
</dbReference>
<keyword evidence="2" id="KW-1185">Reference proteome</keyword>
<organism evidence="1 2">
    <name type="scientific">Cymbomonas tetramitiformis</name>
    <dbReference type="NCBI Taxonomy" id="36881"/>
    <lineage>
        <taxon>Eukaryota</taxon>
        <taxon>Viridiplantae</taxon>
        <taxon>Chlorophyta</taxon>
        <taxon>Pyramimonadophyceae</taxon>
        <taxon>Pyramimonadales</taxon>
        <taxon>Pyramimonadaceae</taxon>
        <taxon>Cymbomonas</taxon>
    </lineage>
</organism>
<dbReference type="Proteomes" id="UP001190700">
    <property type="component" value="Unassembled WGS sequence"/>
</dbReference>